<feature type="region of interest" description="Disordered" evidence="3">
    <location>
        <begin position="1249"/>
        <end position="1268"/>
    </location>
</feature>
<evidence type="ECO:0000259" key="6">
    <source>
        <dbReference type="Pfam" id="PF17841"/>
    </source>
</evidence>
<feature type="compositionally biased region" description="Basic and acidic residues" evidence="3">
    <location>
        <begin position="959"/>
        <end position="985"/>
    </location>
</feature>
<dbReference type="Pfam" id="PF01443">
    <property type="entry name" value="Viral_helicase1"/>
    <property type="match status" value="1"/>
</dbReference>
<evidence type="ECO:0000256" key="2">
    <source>
        <dbReference type="ARBA" id="ARBA00022971"/>
    </source>
</evidence>
<dbReference type="Pfam" id="PF17841">
    <property type="entry name" value="Bep_C_terminal"/>
    <property type="match status" value="1"/>
</dbReference>
<feature type="compositionally biased region" description="Basic and acidic residues" evidence="3">
    <location>
        <begin position="932"/>
        <end position="952"/>
    </location>
</feature>
<dbReference type="SUPFAM" id="SSF52540">
    <property type="entry name" value="P-loop containing nucleoside triphosphate hydrolases"/>
    <property type="match status" value="2"/>
</dbReference>
<feature type="domain" description="(+)RNA virus helicase C-terminal" evidence="4">
    <location>
        <begin position="721"/>
        <end position="765"/>
    </location>
</feature>
<feature type="region of interest" description="Disordered" evidence="3">
    <location>
        <begin position="339"/>
        <end position="385"/>
    </location>
</feature>
<feature type="compositionally biased region" description="Polar residues" evidence="3">
    <location>
        <begin position="994"/>
        <end position="1015"/>
    </location>
</feature>
<dbReference type="NCBIfam" id="TIGR02768">
    <property type="entry name" value="TraA_Ti"/>
    <property type="match status" value="1"/>
</dbReference>
<evidence type="ECO:0000313" key="7">
    <source>
        <dbReference type="EMBL" id="SDK03445.1"/>
    </source>
</evidence>
<dbReference type="AlphaFoldDB" id="A0A7Z7BQ30"/>
<dbReference type="CDD" id="cd18809">
    <property type="entry name" value="SF1_C_RecD"/>
    <property type="match status" value="1"/>
</dbReference>
<reference evidence="7 8" key="1">
    <citation type="submission" date="2016-10" db="EMBL/GenBank/DDBJ databases">
        <authorList>
            <person name="Varghese N."/>
            <person name="Submissions S."/>
        </authorList>
    </citation>
    <scope>NUCLEOTIDE SEQUENCE [LARGE SCALE GENOMIC DNA]</scope>
    <source>
        <strain evidence="7 8">PDC82</strain>
    </source>
</reference>
<feature type="region of interest" description="Disordered" evidence="3">
    <location>
        <begin position="927"/>
        <end position="1022"/>
    </location>
</feature>
<keyword evidence="2" id="KW-0184">Conjugation</keyword>
<dbReference type="InterPro" id="IPR014136">
    <property type="entry name" value="TraA_Ti"/>
</dbReference>
<dbReference type="NCBIfam" id="NF041496">
    <property type="entry name" value="MobQ"/>
    <property type="match status" value="1"/>
</dbReference>
<dbReference type="InterPro" id="IPR027417">
    <property type="entry name" value="P-loop_NTPase"/>
</dbReference>
<evidence type="ECO:0000259" key="4">
    <source>
        <dbReference type="Pfam" id="PF01443"/>
    </source>
</evidence>
<protein>
    <submittedName>
        <fullName evidence="7">Ti-type conjugative transfer relaxase TraA</fullName>
    </submittedName>
</protein>
<name>A0A7Z7BQ30_9HYPH</name>
<evidence type="ECO:0000256" key="3">
    <source>
        <dbReference type="SAM" id="MobiDB-lite"/>
    </source>
</evidence>
<evidence type="ECO:0000256" key="1">
    <source>
        <dbReference type="ARBA" id="ARBA00010873"/>
    </source>
</evidence>
<feature type="region of interest" description="Disordered" evidence="3">
    <location>
        <begin position="622"/>
        <end position="660"/>
    </location>
</feature>
<sequence length="1268" mass="141016">MAIYHLSTKPVSRSSGRSAVASAAYRCAVLLTNQRDGLVHDFTRKEGVEHTEIVLPDGLSADWALDRSALWNASEFAERRKDARVAREFEIALPHELSPEGRLKAARTFARDLANRYGAAVDFAIHSPSEHGDIRNYHAHVLMTTRQVGRTRLGEKTCLEHKNARLLANGMATTDMQLRDIRQAWEGIANRQLQREGLDVRIDHRSHVERGLELSPTEHMGVHASQMQQQGMAVERGRLDDEAARQNAALIRQKPEQVLTLISNEKSVFDRHDIAKTLHRYINDDTQTFQNAFAAVMASPALVELQAERIDPDTDEVSNARYSTRDMINLELAMARSAERLHQAQSHGVDHRHVERAMERQDRSLRTSSGGTVAASDPSSGLSDEQRQAIEHITGRERIAAVVGFAGAGKSTMLSAAREAWEAEGYQVHGAALAGKAAEGLEESSGIESRTLASWTYSWDHGRDLIGRRDVFVIDEAGMVGSRQLARFIGEAEERGAKIVLVGDHEQLQAIGAGAPFRAIAEQIGHVELSGIRRQRHDWQRQASVAFATHKTAEGLAAYRDHGDIHFAESRDAAMAEIVRDYVADSEKCADGTRVAMAHRRADVHALNAAIRAELQNRQRLASSQELSAGADRVDRGGGGGGDGEVGKDSGELTFQTSNGKRAFAPGDRIIFLENNRDLGVKNGMLGTVEHVAKGRIVARLDGRGGDSVSILTDSYQAIDHGYATTIHKNQGATVDRAFVLASSTMDRHLTYVAMTRHRDSVQLYADITEFTKAGRLVDHGVAPYEHSREARESYFVTLANDKGDQHTVWGVDLKRAMQEASPKVGDRIGLQHEGATPVTLPDGTQAGRNAWRVVNSDELAYQQLTSRLSRSGAKETTLDYISDFAERRGIASNRWIASDQGIRQEFGVRSEIELASAKNARQEVLSRAAHLQREQQDRPSERQQVYEERAGDLAGPVRSEDPRNEFARNIDDGQRDDRTEDNKGYRRIRWSDLMSQDSTFPAPTEALDQQSSLETGKPTPLVPAITRHQRSIEEVAQQRAMSVIDQQFDPVESLVRRVFRDPAEVAARLRTAMTEKEGNGNIMAKAMAEQPERFGDLRGKSGLFGNNKERKEALQYARSLSAHIGYVSEVWERRLSEERQSEQWQREKRDVIEVPGLTPRSAGIISQVEKMPAERRSKFIKELRSSPEGQAALDEAKLVAEALTWRFGSSDPRRFAEELAARPELAKQAEQIKTIARIVNRTRMAELSHDHTLKQQLSRSQGLGLSR</sequence>
<dbReference type="RefSeq" id="WP_092733718.1">
    <property type="nucleotide sequence ID" value="NZ_FNEW01000003.1"/>
</dbReference>
<accession>A0A7Z7BQ30</accession>
<feature type="compositionally biased region" description="Polar residues" evidence="3">
    <location>
        <begin position="366"/>
        <end position="383"/>
    </location>
</feature>
<dbReference type="InterPro" id="IPR041533">
    <property type="entry name" value="Bep_BID"/>
</dbReference>
<proteinExistence type="inferred from homology"/>
<gene>
    <name evidence="7" type="ORF">SAMN05428983_3701</name>
</gene>
<feature type="domain" description="Bartonella effector protein BID" evidence="6">
    <location>
        <begin position="1044"/>
        <end position="1125"/>
    </location>
</feature>
<feature type="domain" description="MobA/MobL protein" evidence="5">
    <location>
        <begin position="17"/>
        <end position="229"/>
    </location>
</feature>
<dbReference type="CDD" id="cd17933">
    <property type="entry name" value="DEXSc_RecD-like"/>
    <property type="match status" value="1"/>
</dbReference>
<feature type="compositionally biased region" description="Polar residues" evidence="3">
    <location>
        <begin position="1255"/>
        <end position="1268"/>
    </location>
</feature>
<feature type="compositionally biased region" description="Basic and acidic residues" evidence="3">
    <location>
        <begin position="339"/>
        <end position="365"/>
    </location>
</feature>
<dbReference type="InterPro" id="IPR005053">
    <property type="entry name" value="MobA_MobL"/>
</dbReference>
<comment type="caution">
    <text evidence="7">The sequence shown here is derived from an EMBL/GenBank/DDBJ whole genome shotgun (WGS) entry which is preliminary data.</text>
</comment>
<dbReference type="InterPro" id="IPR027351">
    <property type="entry name" value="(+)RNA_virus_helicase_core_dom"/>
</dbReference>
<dbReference type="Gene3D" id="3.30.930.30">
    <property type="match status" value="1"/>
</dbReference>
<dbReference type="Pfam" id="PF03389">
    <property type="entry name" value="MobA_MobL"/>
    <property type="match status" value="1"/>
</dbReference>
<evidence type="ECO:0000313" key="8">
    <source>
        <dbReference type="Proteomes" id="UP000198917"/>
    </source>
</evidence>
<comment type="similarity">
    <text evidence="1">Belongs to the MobA/MobL family.</text>
</comment>
<dbReference type="EMBL" id="FNEW01000003">
    <property type="protein sequence ID" value="SDK03445.1"/>
    <property type="molecule type" value="Genomic_DNA"/>
</dbReference>
<dbReference type="Proteomes" id="UP000198917">
    <property type="component" value="Unassembled WGS sequence"/>
</dbReference>
<dbReference type="GO" id="GO:0005524">
    <property type="term" value="F:ATP binding"/>
    <property type="evidence" value="ECO:0007669"/>
    <property type="project" value="InterPro"/>
</dbReference>
<dbReference type="Gene3D" id="3.40.50.300">
    <property type="entry name" value="P-loop containing nucleotide triphosphate hydrolases"/>
    <property type="match status" value="2"/>
</dbReference>
<evidence type="ECO:0000259" key="5">
    <source>
        <dbReference type="Pfam" id="PF03389"/>
    </source>
</evidence>
<dbReference type="Pfam" id="PF13604">
    <property type="entry name" value="AAA_30"/>
    <property type="match status" value="1"/>
</dbReference>
<organism evidence="7 8">
    <name type="scientific">Agrobacterium fabrum</name>
    <dbReference type="NCBI Taxonomy" id="1176649"/>
    <lineage>
        <taxon>Bacteria</taxon>
        <taxon>Pseudomonadati</taxon>
        <taxon>Pseudomonadota</taxon>
        <taxon>Alphaproteobacteria</taxon>
        <taxon>Hyphomicrobiales</taxon>
        <taxon>Rhizobiaceae</taxon>
        <taxon>Rhizobium/Agrobacterium group</taxon>
        <taxon>Agrobacterium</taxon>
        <taxon>Agrobacterium tumefaciens complex</taxon>
    </lineage>
</organism>